<name>A0A5P8K2Y0_9ACTN</name>
<proteinExistence type="predicted"/>
<dbReference type="KEGG" id="sphv:F9278_15550"/>
<evidence type="ECO:0000313" key="2">
    <source>
        <dbReference type="Proteomes" id="UP000327294"/>
    </source>
</evidence>
<protein>
    <submittedName>
        <fullName evidence="1">Uncharacterized protein</fullName>
    </submittedName>
</protein>
<keyword evidence="2" id="KW-1185">Reference proteome</keyword>
<evidence type="ECO:0000313" key="1">
    <source>
        <dbReference type="EMBL" id="QFQ97386.1"/>
    </source>
</evidence>
<accession>A0A5P8K2Y0</accession>
<dbReference type="RefSeq" id="WP_152168864.1">
    <property type="nucleotide sequence ID" value="NZ_CP045096.1"/>
</dbReference>
<organism evidence="1 2">
    <name type="scientific">Streptomyces phaeolivaceus</name>
    <dbReference type="NCBI Taxonomy" id="2653200"/>
    <lineage>
        <taxon>Bacteria</taxon>
        <taxon>Bacillati</taxon>
        <taxon>Actinomycetota</taxon>
        <taxon>Actinomycetes</taxon>
        <taxon>Kitasatosporales</taxon>
        <taxon>Streptomycetaceae</taxon>
        <taxon>Streptomyces</taxon>
    </lineage>
</organism>
<dbReference type="EMBL" id="CP045096">
    <property type="protein sequence ID" value="QFQ97386.1"/>
    <property type="molecule type" value="Genomic_DNA"/>
</dbReference>
<reference evidence="1 2" key="1">
    <citation type="submission" date="2019-10" db="EMBL/GenBank/DDBJ databases">
        <title>Streptomyces sp. strain GY16 isolated from leaves of Broussonetia papyrifera.</title>
        <authorList>
            <person name="Mo P."/>
        </authorList>
    </citation>
    <scope>NUCLEOTIDE SEQUENCE [LARGE SCALE GENOMIC DNA]</scope>
    <source>
        <strain evidence="1 2">GY16</strain>
    </source>
</reference>
<sequence>MDYSRNGGRGKVVLVSAGGTVSTHRFSEELLRHSPYALPAICEGGCNTRDVAKFLEKILLHGQLQAGTDDYARLADSDDVRDVIRYEAMRVGHVWGLLKVQDRQTTATGAGLWYREALRRLAGESIPEHDKKGSAPTYVTKIDNSTIEHLYQNQGDVSHPSTHPPVYRSASEVTDDEFRVALQDIVSAAKDRRRRMVDRIQVDHSVMRQIFEGIPVVESNATLEGELNRHISIVHAAVGGNFNPSDLVSSVRWIIQHYPHLAQMEPKVARFFSAWEG</sequence>
<dbReference type="AlphaFoldDB" id="A0A5P8K2Y0"/>
<gene>
    <name evidence="1" type="ORF">F9278_15550</name>
</gene>
<dbReference type="Proteomes" id="UP000327294">
    <property type="component" value="Chromosome"/>
</dbReference>